<evidence type="ECO:0000313" key="2">
    <source>
        <dbReference type="Proteomes" id="UP000626220"/>
    </source>
</evidence>
<dbReference type="Proteomes" id="UP000626220">
    <property type="component" value="Unassembled WGS sequence"/>
</dbReference>
<dbReference type="Pfam" id="PF07505">
    <property type="entry name" value="DUF5131"/>
    <property type="match status" value="1"/>
</dbReference>
<reference evidence="1" key="1">
    <citation type="journal article" date="2014" name="Int. J. Syst. Evol. Microbiol.">
        <title>Complete genome sequence of Corynebacterium casei LMG S-19264T (=DSM 44701T), isolated from a smear-ripened cheese.</title>
        <authorList>
            <consortium name="US DOE Joint Genome Institute (JGI-PGF)"/>
            <person name="Walter F."/>
            <person name="Albersmeier A."/>
            <person name="Kalinowski J."/>
            <person name="Ruckert C."/>
        </authorList>
    </citation>
    <scope>NUCLEOTIDE SEQUENCE</scope>
    <source>
        <strain evidence="1">KCTC 42650</strain>
    </source>
</reference>
<organism evidence="1 2">
    <name type="scientific">Seohaeicola zhoushanensis</name>
    <dbReference type="NCBI Taxonomy" id="1569283"/>
    <lineage>
        <taxon>Bacteria</taxon>
        <taxon>Pseudomonadati</taxon>
        <taxon>Pseudomonadota</taxon>
        <taxon>Alphaproteobacteria</taxon>
        <taxon>Rhodobacterales</taxon>
        <taxon>Roseobacteraceae</taxon>
        <taxon>Seohaeicola</taxon>
    </lineage>
</organism>
<dbReference type="AlphaFoldDB" id="A0A8J3H2X8"/>
<proteinExistence type="predicted"/>
<dbReference type="InterPro" id="IPR011101">
    <property type="entry name" value="DUF5131"/>
</dbReference>
<gene>
    <name evidence="1" type="ORF">GCM10017056_47870</name>
</gene>
<dbReference type="RefSeq" id="WP_189682659.1">
    <property type="nucleotide sequence ID" value="NZ_BNCJ01000027.1"/>
</dbReference>
<evidence type="ECO:0000313" key="1">
    <source>
        <dbReference type="EMBL" id="GHF71359.1"/>
    </source>
</evidence>
<protein>
    <recommendedName>
        <fullName evidence="3">Protein gp37</fullName>
    </recommendedName>
</protein>
<accession>A0A8J3H2X8</accession>
<evidence type="ECO:0008006" key="3">
    <source>
        <dbReference type="Google" id="ProtNLM"/>
    </source>
</evidence>
<keyword evidence="2" id="KW-1185">Reference proteome</keyword>
<comment type="caution">
    <text evidence="1">The sequence shown here is derived from an EMBL/GenBank/DDBJ whole genome shotgun (WGS) entry which is preliminary data.</text>
</comment>
<dbReference type="EMBL" id="BNCJ01000027">
    <property type="protein sequence ID" value="GHF71359.1"/>
    <property type="molecule type" value="Genomic_DNA"/>
</dbReference>
<reference evidence="1" key="2">
    <citation type="submission" date="2020-09" db="EMBL/GenBank/DDBJ databases">
        <authorList>
            <person name="Sun Q."/>
            <person name="Kim S."/>
        </authorList>
    </citation>
    <scope>NUCLEOTIDE SEQUENCE</scope>
    <source>
        <strain evidence="1">KCTC 42650</strain>
    </source>
</reference>
<name>A0A8J3H2X8_9RHOB</name>
<sequence>MGQNSKIEWTTHTFNPWWGCTKVSEACKHCYAESWAKRVGQKVWGPSVDRRTFGDEHWKQPLRWNKLASGGDTRPRVFCASMADVFEDREELSPWRARLWELIDDTPHLDWLLLTKRPQNVGRLAGWGGDWPANVWLGTTVELQARADELLPHLSQIPAKVRFISAEPLLGPLEINDWLKSSIDWVITGGESGPKARPASPAWFRDLHMQCMQNEVAFHFKQWGDWAPGDGLNLLAARAKHKKIVADGTTMVRVGKKVAGRALDGTEWDQLPVARAN</sequence>